<keyword evidence="2" id="KW-1185">Reference proteome</keyword>
<organism evidence="1 2">
    <name type="scientific">Fulvimarina endophytica</name>
    <dbReference type="NCBI Taxonomy" id="2293836"/>
    <lineage>
        <taxon>Bacteria</taxon>
        <taxon>Pseudomonadati</taxon>
        <taxon>Pseudomonadota</taxon>
        <taxon>Alphaproteobacteria</taxon>
        <taxon>Hyphomicrobiales</taxon>
        <taxon>Aurantimonadaceae</taxon>
        <taxon>Fulvimarina</taxon>
    </lineage>
</organism>
<name>A0A371X4J9_9HYPH</name>
<dbReference type="EMBL" id="QURL01000003">
    <property type="protein sequence ID" value="RFC64140.1"/>
    <property type="molecule type" value="Genomic_DNA"/>
</dbReference>
<evidence type="ECO:0008006" key="3">
    <source>
        <dbReference type="Google" id="ProtNLM"/>
    </source>
</evidence>
<gene>
    <name evidence="1" type="ORF">DYI37_07200</name>
</gene>
<dbReference type="Proteomes" id="UP000264310">
    <property type="component" value="Unassembled WGS sequence"/>
</dbReference>
<evidence type="ECO:0000313" key="2">
    <source>
        <dbReference type="Proteomes" id="UP000264310"/>
    </source>
</evidence>
<accession>A0A371X4J9</accession>
<proteinExistence type="predicted"/>
<protein>
    <recommendedName>
        <fullName evidence="3">PepSY domain-containing protein</fullName>
    </recommendedName>
</protein>
<dbReference type="AlphaFoldDB" id="A0A371X4J9"/>
<sequence length="140" mass="14740">MVSVWVARPIYAGMISRLSHSCLLGLVCAVASPGLLLAAPPASSPAAPRVGEAQAQDHAAPRSITAAEAIRLTEERWRGEIVSIELVPARAFERGDVVWSVRLLSEAGALILIRLDAETGDYLSATGVGFVDARRLPGGK</sequence>
<evidence type="ECO:0000313" key="1">
    <source>
        <dbReference type="EMBL" id="RFC64140.1"/>
    </source>
</evidence>
<comment type="caution">
    <text evidence="1">The sequence shown here is derived from an EMBL/GenBank/DDBJ whole genome shotgun (WGS) entry which is preliminary data.</text>
</comment>
<reference evidence="1 2" key="1">
    <citation type="submission" date="2018-08" db="EMBL/GenBank/DDBJ databases">
        <title>Fulvimarina sp. 85, whole genome shotgun sequence.</title>
        <authorList>
            <person name="Tuo L."/>
        </authorList>
    </citation>
    <scope>NUCLEOTIDE SEQUENCE [LARGE SCALE GENOMIC DNA]</scope>
    <source>
        <strain evidence="1 2">85</strain>
    </source>
</reference>